<organism evidence="2 3">
    <name type="scientific">Daphnia magna</name>
    <dbReference type="NCBI Taxonomy" id="35525"/>
    <lineage>
        <taxon>Eukaryota</taxon>
        <taxon>Metazoa</taxon>
        <taxon>Ecdysozoa</taxon>
        <taxon>Arthropoda</taxon>
        <taxon>Crustacea</taxon>
        <taxon>Branchiopoda</taxon>
        <taxon>Diplostraca</taxon>
        <taxon>Cladocera</taxon>
        <taxon>Anomopoda</taxon>
        <taxon>Daphniidae</taxon>
        <taxon>Daphnia</taxon>
    </lineage>
</organism>
<evidence type="ECO:0000256" key="1">
    <source>
        <dbReference type="SAM" id="MobiDB-lite"/>
    </source>
</evidence>
<dbReference type="Proteomes" id="UP001234178">
    <property type="component" value="Unassembled WGS sequence"/>
</dbReference>
<feature type="compositionally biased region" description="Basic residues" evidence="1">
    <location>
        <begin position="55"/>
        <end position="64"/>
    </location>
</feature>
<comment type="caution">
    <text evidence="2">The sequence shown here is derived from an EMBL/GenBank/DDBJ whole genome shotgun (WGS) entry which is preliminary data.</text>
</comment>
<keyword evidence="3" id="KW-1185">Reference proteome</keyword>
<sequence length="100" mass="11693">MASKLRKKQITAKNLWLALHYMQAIKKKRETSTSNDDDDDEGVGYPCHPSLAQTRRGKKNKKENRKREMNVKPMACQPEYVHPCNFLICHREISFFELAV</sequence>
<name>A0ABR0AK42_9CRUS</name>
<dbReference type="EMBL" id="JAOYFB010000038">
    <property type="protein sequence ID" value="KAK4025475.1"/>
    <property type="molecule type" value="Genomic_DNA"/>
</dbReference>
<evidence type="ECO:0000313" key="3">
    <source>
        <dbReference type="Proteomes" id="UP001234178"/>
    </source>
</evidence>
<gene>
    <name evidence="2" type="ORF">OUZ56_014542</name>
</gene>
<reference evidence="2 3" key="1">
    <citation type="journal article" date="2023" name="Nucleic Acids Res.">
        <title>The hologenome of Daphnia magna reveals possible DNA methylation and microbiome-mediated evolution of the host genome.</title>
        <authorList>
            <person name="Chaturvedi A."/>
            <person name="Li X."/>
            <person name="Dhandapani V."/>
            <person name="Marshall H."/>
            <person name="Kissane S."/>
            <person name="Cuenca-Cambronero M."/>
            <person name="Asole G."/>
            <person name="Calvet F."/>
            <person name="Ruiz-Romero M."/>
            <person name="Marangio P."/>
            <person name="Guigo R."/>
            <person name="Rago D."/>
            <person name="Mirbahai L."/>
            <person name="Eastwood N."/>
            <person name="Colbourne J.K."/>
            <person name="Zhou J."/>
            <person name="Mallon E."/>
            <person name="Orsini L."/>
        </authorList>
    </citation>
    <scope>NUCLEOTIDE SEQUENCE [LARGE SCALE GENOMIC DNA]</scope>
    <source>
        <strain evidence="2">LRV0_1</strain>
    </source>
</reference>
<accession>A0ABR0AK42</accession>
<feature type="region of interest" description="Disordered" evidence="1">
    <location>
        <begin position="27"/>
        <end position="70"/>
    </location>
</feature>
<protein>
    <submittedName>
        <fullName evidence="2">Uncharacterized protein</fullName>
    </submittedName>
</protein>
<proteinExistence type="predicted"/>
<evidence type="ECO:0000313" key="2">
    <source>
        <dbReference type="EMBL" id="KAK4025475.1"/>
    </source>
</evidence>